<accession>Q0W3A7</accession>
<gene>
    <name evidence="1" type="primary">mtaB</name>
    <name evidence="1" type="ORF">RCIX1974</name>
</gene>
<dbReference type="RefSeq" id="WP_012035438.1">
    <property type="nucleotide sequence ID" value="NC_009464.1"/>
</dbReference>
<dbReference type="AlphaFoldDB" id="Q0W3A7"/>
<sequence>MSLKLSNSMAYQSPDLMMFGSALKPVRVRCGMAIGGGAVIPEIVPHPRLGSEQNLKTLLREFERANGDALEQCILLGFPGIIIENEHVSQMTQNPDWGKEIARQTAGQIDDYYDKYGLSAGYRATIADLRKPEVAHLRRSDRASLILEAFEACAEHADIISIESVGGKEISDHAIIRNDVTGMLFAQAVLGGRDMEWLWPQIVGIAKKRGCIAGGDTDCAQANVAMYLAGGFASKDVPHSLAALCRAMAAGRSLVAYECGATGPGKDCGYENPIIKAITGLPMSAEGKTSACAHLSLCGNVTAAVCDLWANEAVEYHEMFGGTTPAVFTEMLGYDAAMMNSSIALGFHKELQACMINSDRYRSPHGYILCPDIAWEIGKAIVENNDSMYSRAKAAALKCGQLMLSDARLRFTAYERDSLLGYMKELEALPDREGDFIDMCLKKYERVKAFKPASYEL</sequence>
<keyword evidence="1" id="KW-0808">Transferase</keyword>
<dbReference type="GO" id="GO:0047152">
    <property type="term" value="F:methanol-5-hydroxybenzimidazolylcobamide Co-methyltransferase activity"/>
    <property type="evidence" value="ECO:0007669"/>
    <property type="project" value="UniProtKB-EC"/>
</dbReference>
<reference evidence="1 2" key="1">
    <citation type="journal article" date="2006" name="Science">
        <title>Genome of rice cluster I archaea -- the key methane producers in the rice rhizosphere.</title>
        <authorList>
            <person name="Erkel C."/>
            <person name="Kube M."/>
            <person name="Reinhardt R."/>
            <person name="Liesack W."/>
        </authorList>
    </citation>
    <scope>NUCLEOTIDE SEQUENCE [LARGE SCALE GENOMIC DNA]</scope>
    <source>
        <strain evidence="2">DSM 22066 / NBRC 105507 / MRE50</strain>
    </source>
</reference>
<dbReference type="InterPro" id="IPR021079">
    <property type="entry name" value="MeOH-cob_MeTrfase_bsu"/>
</dbReference>
<dbReference type="Proteomes" id="UP000000663">
    <property type="component" value="Chromosome"/>
</dbReference>
<proteinExistence type="predicted"/>
<dbReference type="STRING" id="351160.RCIX1974"/>
<organism evidence="1 2">
    <name type="scientific">Methanocella arvoryzae (strain DSM 22066 / NBRC 105507 / MRE50)</name>
    <dbReference type="NCBI Taxonomy" id="351160"/>
    <lineage>
        <taxon>Archaea</taxon>
        <taxon>Methanobacteriati</taxon>
        <taxon>Methanobacteriota</taxon>
        <taxon>Stenosarchaea group</taxon>
        <taxon>Methanomicrobia</taxon>
        <taxon>Methanocellales</taxon>
        <taxon>Methanocellaceae</taxon>
        <taxon>Methanocella</taxon>
    </lineage>
</organism>
<dbReference type="OrthoDB" id="122537at2157"/>
<dbReference type="eggNOG" id="arCOG03330">
    <property type="taxonomic scope" value="Archaea"/>
</dbReference>
<evidence type="ECO:0000313" key="2">
    <source>
        <dbReference type="Proteomes" id="UP000000663"/>
    </source>
</evidence>
<dbReference type="GeneID" id="5145059"/>
<protein>
    <submittedName>
        <fullName evidence="1">Methanol:cobalamin methyltransferase, subunit B</fullName>
        <ecNumber evidence="1">2.1.1.90</ecNumber>
    </submittedName>
</protein>
<keyword evidence="2" id="KW-1185">Reference proteome</keyword>
<evidence type="ECO:0000313" key="1">
    <source>
        <dbReference type="EMBL" id="CAJ37136.1"/>
    </source>
</evidence>
<dbReference type="GO" id="GO:0032259">
    <property type="term" value="P:methylation"/>
    <property type="evidence" value="ECO:0007669"/>
    <property type="project" value="UniProtKB-KW"/>
</dbReference>
<dbReference type="PATRIC" id="fig|351160.9.peg.1147"/>
<dbReference type="EMBL" id="AM114193">
    <property type="protein sequence ID" value="CAJ37136.1"/>
    <property type="molecule type" value="Genomic_DNA"/>
</dbReference>
<dbReference type="EC" id="2.1.1.90" evidence="1"/>
<keyword evidence="1" id="KW-0489">Methyltransferase</keyword>
<dbReference type="Pfam" id="PF12176">
    <property type="entry name" value="MtaB"/>
    <property type="match status" value="1"/>
</dbReference>
<name>Q0W3A7_METAR</name>
<dbReference type="KEGG" id="rci:RCIX1974"/>